<dbReference type="EMBL" id="WUAV01000002">
    <property type="protein sequence ID" value="KAF1767813.1"/>
    <property type="molecule type" value="Genomic_DNA"/>
</dbReference>
<evidence type="ECO:0000313" key="3">
    <source>
        <dbReference type="Proteomes" id="UP000483820"/>
    </source>
</evidence>
<comment type="caution">
    <text evidence="2">The sequence shown here is derived from an EMBL/GenBank/DDBJ whole genome shotgun (WGS) entry which is preliminary data.</text>
</comment>
<reference evidence="2 3" key="1">
    <citation type="submission" date="2019-12" db="EMBL/GenBank/DDBJ databases">
        <title>Chromosome-level assembly of the Caenorhabditis remanei genome.</title>
        <authorList>
            <person name="Teterina A.A."/>
            <person name="Willis J.H."/>
            <person name="Phillips P.C."/>
        </authorList>
    </citation>
    <scope>NUCLEOTIDE SEQUENCE [LARGE SCALE GENOMIC DNA]</scope>
    <source>
        <strain evidence="2 3">PX506</strain>
        <tissue evidence="2">Whole organism</tissue>
    </source>
</reference>
<dbReference type="AlphaFoldDB" id="A0A6A5HN75"/>
<evidence type="ECO:0000256" key="1">
    <source>
        <dbReference type="SAM" id="Phobius"/>
    </source>
</evidence>
<feature type="transmembrane region" description="Helical" evidence="1">
    <location>
        <begin position="74"/>
        <end position="98"/>
    </location>
</feature>
<dbReference type="RefSeq" id="XP_053590631.1">
    <property type="nucleotide sequence ID" value="XM_053726437.1"/>
</dbReference>
<protein>
    <submittedName>
        <fullName evidence="2">Uncharacterized protein</fullName>
    </submittedName>
</protein>
<dbReference type="GeneID" id="78774523"/>
<proteinExistence type="predicted"/>
<accession>A0A6A5HN75</accession>
<keyword evidence="1" id="KW-1133">Transmembrane helix</keyword>
<dbReference type="Proteomes" id="UP000483820">
    <property type="component" value="Chromosome II"/>
</dbReference>
<evidence type="ECO:0000313" key="2">
    <source>
        <dbReference type="EMBL" id="KAF1767813.1"/>
    </source>
</evidence>
<keyword evidence="1" id="KW-0472">Membrane</keyword>
<gene>
    <name evidence="2" type="ORF">GCK72_007772</name>
</gene>
<name>A0A6A5HN75_CAERE</name>
<keyword evidence="1" id="KW-0812">Transmembrane</keyword>
<organism evidence="2 3">
    <name type="scientific">Caenorhabditis remanei</name>
    <name type="common">Caenorhabditis vulgaris</name>
    <dbReference type="NCBI Taxonomy" id="31234"/>
    <lineage>
        <taxon>Eukaryota</taxon>
        <taxon>Metazoa</taxon>
        <taxon>Ecdysozoa</taxon>
        <taxon>Nematoda</taxon>
        <taxon>Chromadorea</taxon>
        <taxon>Rhabditida</taxon>
        <taxon>Rhabditina</taxon>
        <taxon>Rhabditomorpha</taxon>
        <taxon>Rhabditoidea</taxon>
        <taxon>Rhabditidae</taxon>
        <taxon>Peloderinae</taxon>
        <taxon>Caenorhabditis</taxon>
    </lineage>
</organism>
<dbReference type="CTD" id="78774523"/>
<dbReference type="KEGG" id="crq:GCK72_007772"/>
<sequence>MAKISEAELQPVLEAFSVPVDRFLFNKYKKLYNQGYFQLDDFKKGNKNTNGYAFCCEWFKLCPEGSEPFYKQTWFFITCGGVALLFILGIAVGVFICLRRRKEKSGGGGGKGKK</sequence>